<feature type="signal peptide" evidence="11">
    <location>
        <begin position="1"/>
        <end position="19"/>
    </location>
</feature>
<dbReference type="Gene3D" id="2.160.20.10">
    <property type="entry name" value="Single-stranded right-handed beta-helix, Pectin lyase-like"/>
    <property type="match status" value="1"/>
</dbReference>
<keyword evidence="8" id="KW-0378">Hydrolase</keyword>
<dbReference type="GO" id="GO:0030599">
    <property type="term" value="F:pectinesterase activity"/>
    <property type="evidence" value="ECO:0007669"/>
    <property type="project" value="UniProtKB-EC"/>
</dbReference>
<accession>A0AAV0CY47</accession>
<evidence type="ECO:0000256" key="11">
    <source>
        <dbReference type="SAM" id="SignalP"/>
    </source>
</evidence>
<dbReference type="SUPFAM" id="SSF51126">
    <property type="entry name" value="Pectin lyase-like"/>
    <property type="match status" value="1"/>
</dbReference>
<keyword evidence="9" id="KW-0063">Aspartyl esterase</keyword>
<dbReference type="AlphaFoldDB" id="A0AAV0CY47"/>
<comment type="pathway">
    <text evidence="2">Glycan metabolism; pectin degradation; 2-dehydro-3-deoxy-D-gluconate from pectin: step 1/5.</text>
</comment>
<dbReference type="InterPro" id="IPR011050">
    <property type="entry name" value="Pectin_lyase_fold/virulence"/>
</dbReference>
<dbReference type="InterPro" id="IPR012334">
    <property type="entry name" value="Pectin_lyas_fold"/>
</dbReference>
<dbReference type="PANTHER" id="PTHR31321:SF31">
    <property type="entry name" value="PECTINESTERASE QRT1"/>
    <property type="match status" value="1"/>
</dbReference>
<reference evidence="13" key="1">
    <citation type="submission" date="2022-07" db="EMBL/GenBank/DDBJ databases">
        <authorList>
            <person name="Macas J."/>
            <person name="Novak P."/>
            <person name="Neumann P."/>
        </authorList>
    </citation>
    <scope>NUCLEOTIDE SEQUENCE</scope>
</reference>
<protein>
    <recommendedName>
        <fullName evidence="4">pectinesterase</fullName>
        <ecNumber evidence="4">3.1.1.11</ecNumber>
    </recommendedName>
</protein>
<evidence type="ECO:0000256" key="6">
    <source>
        <dbReference type="ARBA" id="ARBA00022525"/>
    </source>
</evidence>
<gene>
    <name evidence="13" type="ORF">CEPIT_LOCUS9317</name>
</gene>
<keyword evidence="14" id="KW-1185">Reference proteome</keyword>
<dbReference type="EC" id="3.1.1.11" evidence="4"/>
<keyword evidence="5" id="KW-0134">Cell wall</keyword>
<dbReference type="Proteomes" id="UP001152523">
    <property type="component" value="Unassembled WGS sequence"/>
</dbReference>
<evidence type="ECO:0000256" key="9">
    <source>
        <dbReference type="ARBA" id="ARBA00023085"/>
    </source>
</evidence>
<dbReference type="EMBL" id="CAMAPF010000051">
    <property type="protein sequence ID" value="CAH9085496.1"/>
    <property type="molecule type" value="Genomic_DNA"/>
</dbReference>
<dbReference type="GO" id="GO:0042545">
    <property type="term" value="P:cell wall modification"/>
    <property type="evidence" value="ECO:0007669"/>
    <property type="project" value="InterPro"/>
</dbReference>
<comment type="subcellular location">
    <subcellularLocation>
        <location evidence="1">Secreted</location>
        <location evidence="1">Cell wall</location>
    </subcellularLocation>
</comment>
<name>A0AAV0CY47_9ASTE</name>
<dbReference type="InterPro" id="IPR000070">
    <property type="entry name" value="Pectinesterase_cat"/>
</dbReference>
<keyword evidence="7 11" id="KW-0732">Signal</keyword>
<evidence type="ECO:0000256" key="3">
    <source>
        <dbReference type="ARBA" id="ARBA00008891"/>
    </source>
</evidence>
<evidence type="ECO:0000256" key="4">
    <source>
        <dbReference type="ARBA" id="ARBA00013229"/>
    </source>
</evidence>
<comment type="catalytic activity">
    <reaction evidence="10">
        <text>[(1-&gt;4)-alpha-D-galacturonosyl methyl ester](n) + n H2O = [(1-&gt;4)-alpha-D-galacturonosyl](n) + n methanol + n H(+)</text>
        <dbReference type="Rhea" id="RHEA:22380"/>
        <dbReference type="Rhea" id="RHEA-COMP:14570"/>
        <dbReference type="Rhea" id="RHEA-COMP:14573"/>
        <dbReference type="ChEBI" id="CHEBI:15377"/>
        <dbReference type="ChEBI" id="CHEBI:15378"/>
        <dbReference type="ChEBI" id="CHEBI:17790"/>
        <dbReference type="ChEBI" id="CHEBI:140522"/>
        <dbReference type="ChEBI" id="CHEBI:140523"/>
        <dbReference type="EC" id="3.1.1.11"/>
    </reaction>
</comment>
<dbReference type="Pfam" id="PF01095">
    <property type="entry name" value="Pectinesterase"/>
    <property type="match status" value="1"/>
</dbReference>
<evidence type="ECO:0000256" key="10">
    <source>
        <dbReference type="ARBA" id="ARBA00047928"/>
    </source>
</evidence>
<evidence type="ECO:0000256" key="5">
    <source>
        <dbReference type="ARBA" id="ARBA00022512"/>
    </source>
</evidence>
<evidence type="ECO:0000256" key="7">
    <source>
        <dbReference type="ARBA" id="ARBA00022729"/>
    </source>
</evidence>
<organism evidence="13 14">
    <name type="scientific">Cuscuta epithymum</name>
    <dbReference type="NCBI Taxonomy" id="186058"/>
    <lineage>
        <taxon>Eukaryota</taxon>
        <taxon>Viridiplantae</taxon>
        <taxon>Streptophyta</taxon>
        <taxon>Embryophyta</taxon>
        <taxon>Tracheophyta</taxon>
        <taxon>Spermatophyta</taxon>
        <taxon>Magnoliopsida</taxon>
        <taxon>eudicotyledons</taxon>
        <taxon>Gunneridae</taxon>
        <taxon>Pentapetalae</taxon>
        <taxon>asterids</taxon>
        <taxon>lamiids</taxon>
        <taxon>Solanales</taxon>
        <taxon>Convolvulaceae</taxon>
        <taxon>Cuscuteae</taxon>
        <taxon>Cuscuta</taxon>
        <taxon>Cuscuta subgen. Cuscuta</taxon>
    </lineage>
</organism>
<evidence type="ECO:0000313" key="14">
    <source>
        <dbReference type="Proteomes" id="UP001152523"/>
    </source>
</evidence>
<sequence>MSCCLGVMFVAFLVGLGEGRRWDSRKVERKIFITWNDLRASDGGILRENGGRNNGSKIIVVDQNGKGDVRTIQGAVDLVPPYNYERVKILILPGIYREKVHIPASKPYISLIGDEDMPSKTVISWHDKASDRAADGVLGTTRTATLQVFADYFCATGITVENTVVARPGGEGMQAVAVNINGDRAVFYKCRFLGSQDTLLDDIGVHYFYQCYIQGMVDFICGNARSLYQGCVINSVGPGAIAAQHRNSPSENTGYSFVDCRITGLGKTLLGRAWGEFSRVVFAKCDISDVILPSGWSDWNILSRQKNSIFAEYQNRGPGASRERRVPWSKNLSDEDARQYIDTNFIEGDQWLRLVPL</sequence>
<proteinExistence type="inferred from homology"/>
<evidence type="ECO:0000259" key="12">
    <source>
        <dbReference type="Pfam" id="PF01095"/>
    </source>
</evidence>
<evidence type="ECO:0000256" key="8">
    <source>
        <dbReference type="ARBA" id="ARBA00022801"/>
    </source>
</evidence>
<evidence type="ECO:0000256" key="2">
    <source>
        <dbReference type="ARBA" id="ARBA00005184"/>
    </source>
</evidence>
<comment type="caution">
    <text evidence="13">The sequence shown here is derived from an EMBL/GenBank/DDBJ whole genome shotgun (WGS) entry which is preliminary data.</text>
</comment>
<dbReference type="GO" id="GO:0045490">
    <property type="term" value="P:pectin catabolic process"/>
    <property type="evidence" value="ECO:0007669"/>
    <property type="project" value="TreeGrafter"/>
</dbReference>
<evidence type="ECO:0000256" key="1">
    <source>
        <dbReference type="ARBA" id="ARBA00004191"/>
    </source>
</evidence>
<keyword evidence="6" id="KW-0964">Secreted</keyword>
<comment type="similarity">
    <text evidence="3">Belongs to the pectinesterase family.</text>
</comment>
<dbReference type="FunFam" id="2.160.20.10:FF:000008">
    <property type="entry name" value="Pectinesterase"/>
    <property type="match status" value="1"/>
</dbReference>
<feature type="chain" id="PRO_5043874650" description="pectinesterase" evidence="11">
    <location>
        <begin position="20"/>
        <end position="357"/>
    </location>
</feature>
<evidence type="ECO:0000313" key="13">
    <source>
        <dbReference type="EMBL" id="CAH9085496.1"/>
    </source>
</evidence>
<dbReference type="PANTHER" id="PTHR31321">
    <property type="entry name" value="ACYL-COA THIOESTER HYDROLASE YBHC-RELATED"/>
    <property type="match status" value="1"/>
</dbReference>
<feature type="domain" description="Pectinesterase catalytic" evidence="12">
    <location>
        <begin position="59"/>
        <end position="349"/>
    </location>
</feature>